<evidence type="ECO:0000256" key="1">
    <source>
        <dbReference type="SAM" id="Phobius"/>
    </source>
</evidence>
<evidence type="ECO:0000259" key="2">
    <source>
        <dbReference type="PROSITE" id="PS50965"/>
    </source>
</evidence>
<organism evidence="3 4">
    <name type="scientific">Actinoallomurus bryophytorum</name>
    <dbReference type="NCBI Taxonomy" id="1490222"/>
    <lineage>
        <taxon>Bacteria</taxon>
        <taxon>Bacillati</taxon>
        <taxon>Actinomycetota</taxon>
        <taxon>Actinomycetes</taxon>
        <taxon>Streptosporangiales</taxon>
        <taxon>Thermomonosporaceae</taxon>
        <taxon>Actinoallomurus</taxon>
    </lineage>
</organism>
<evidence type="ECO:0000313" key="3">
    <source>
        <dbReference type="EMBL" id="TQL88025.1"/>
    </source>
</evidence>
<dbReference type="AlphaFoldDB" id="A0A543BT57"/>
<keyword evidence="1" id="KW-0472">Membrane</keyword>
<dbReference type="InterPro" id="IPR011528">
    <property type="entry name" value="NERD"/>
</dbReference>
<evidence type="ECO:0000313" key="4">
    <source>
        <dbReference type="Proteomes" id="UP000316096"/>
    </source>
</evidence>
<comment type="caution">
    <text evidence="3">The sequence shown here is derived from an EMBL/GenBank/DDBJ whole genome shotgun (WGS) entry which is preliminary data.</text>
</comment>
<keyword evidence="1" id="KW-0812">Transmembrane</keyword>
<dbReference type="PROSITE" id="PS50965">
    <property type="entry name" value="NERD"/>
    <property type="match status" value="1"/>
</dbReference>
<feature type="domain" description="NERD" evidence="2">
    <location>
        <begin position="85"/>
        <end position="199"/>
    </location>
</feature>
<accession>A0A543BT57</accession>
<gene>
    <name evidence="3" type="ORF">FB559_8637</name>
</gene>
<keyword evidence="4" id="KW-1185">Reference proteome</keyword>
<name>A0A543BT57_9ACTN</name>
<proteinExistence type="predicted"/>
<dbReference type="Proteomes" id="UP000316096">
    <property type="component" value="Unassembled WGS sequence"/>
</dbReference>
<keyword evidence="1" id="KW-1133">Transmembrane helix</keyword>
<dbReference type="EMBL" id="VFOZ01000003">
    <property type="protein sequence ID" value="TQL88025.1"/>
    <property type="molecule type" value="Genomic_DNA"/>
</dbReference>
<feature type="transmembrane region" description="Helical" evidence="1">
    <location>
        <begin position="41"/>
        <end position="74"/>
    </location>
</feature>
<dbReference type="Pfam" id="PF08378">
    <property type="entry name" value="NERD"/>
    <property type="match status" value="1"/>
</dbReference>
<sequence>MFGKSIYVQENPALVGGSPQSVHEQLWAQGLRRRLQIRGGIAAAALILGTVAVAFWFGLLAAALAAGIDALWHWRQRLASSVWRKGQRGERRTARVLRLALEWRGYKVLHGRSVPGRGQIDHLVIGSTGVMLVDNRAVPPETEIAQYRGTLYIDDRPGGKVAAELREMADKTAEMLRERLGDDIAVEPVAIVWGGDLRRGHVGAEGVTILRAHRLSGWIRNRRARYTPEQVAAIFDAATRLPISRQALIVR</sequence>
<protein>
    <submittedName>
        <fullName evidence="3">Nuclease-like protein</fullName>
    </submittedName>
</protein>
<reference evidence="3 4" key="1">
    <citation type="submission" date="2019-06" db="EMBL/GenBank/DDBJ databases">
        <title>Sequencing the genomes of 1000 actinobacteria strains.</title>
        <authorList>
            <person name="Klenk H.-P."/>
        </authorList>
    </citation>
    <scope>NUCLEOTIDE SEQUENCE [LARGE SCALE GENOMIC DNA]</scope>
    <source>
        <strain evidence="3 4">DSM 102200</strain>
    </source>
</reference>